<feature type="region of interest" description="Disordered" evidence="1">
    <location>
        <begin position="1"/>
        <end position="31"/>
    </location>
</feature>
<dbReference type="Proteomes" id="UP001373714">
    <property type="component" value="Unassembled WGS sequence"/>
</dbReference>
<organism evidence="2 3">
    <name type="scientific">Orbilia blumenaviensis</name>
    <dbReference type="NCBI Taxonomy" id="1796055"/>
    <lineage>
        <taxon>Eukaryota</taxon>
        <taxon>Fungi</taxon>
        <taxon>Dikarya</taxon>
        <taxon>Ascomycota</taxon>
        <taxon>Pezizomycotina</taxon>
        <taxon>Orbiliomycetes</taxon>
        <taxon>Orbiliales</taxon>
        <taxon>Orbiliaceae</taxon>
        <taxon>Orbilia</taxon>
    </lineage>
</organism>
<reference evidence="2 3" key="1">
    <citation type="submission" date="2019-10" db="EMBL/GenBank/DDBJ databases">
        <authorList>
            <person name="Palmer J.M."/>
        </authorList>
    </citation>
    <scope>NUCLEOTIDE SEQUENCE [LARGE SCALE GENOMIC DNA]</scope>
    <source>
        <strain evidence="2 3">TWF730</strain>
    </source>
</reference>
<gene>
    <name evidence="2" type="ORF">TWF730_008507</name>
</gene>
<evidence type="ECO:0000256" key="1">
    <source>
        <dbReference type="SAM" id="MobiDB-lite"/>
    </source>
</evidence>
<name>A0AAV9V3C6_9PEZI</name>
<feature type="compositionally biased region" description="Gly residues" evidence="1">
    <location>
        <begin position="1"/>
        <end position="11"/>
    </location>
</feature>
<evidence type="ECO:0000313" key="2">
    <source>
        <dbReference type="EMBL" id="KAK6354090.1"/>
    </source>
</evidence>
<protein>
    <submittedName>
        <fullName evidence="2">Uncharacterized protein</fullName>
    </submittedName>
</protein>
<dbReference type="AlphaFoldDB" id="A0AAV9V3C6"/>
<sequence length="55" mass="5937">MATQPGGGGRGYTPWQSTTHRMGQAPLKDSSAYHSVKVELAGRSSIKENEEEDVC</sequence>
<comment type="caution">
    <text evidence="2">The sequence shown here is derived from an EMBL/GenBank/DDBJ whole genome shotgun (WGS) entry which is preliminary data.</text>
</comment>
<accession>A0AAV9V3C6</accession>
<evidence type="ECO:0000313" key="3">
    <source>
        <dbReference type="Proteomes" id="UP001373714"/>
    </source>
</evidence>
<proteinExistence type="predicted"/>
<keyword evidence="3" id="KW-1185">Reference proteome</keyword>
<dbReference type="EMBL" id="JAVHNS010000005">
    <property type="protein sequence ID" value="KAK6354090.1"/>
    <property type="molecule type" value="Genomic_DNA"/>
</dbReference>